<dbReference type="PANTHER" id="PTHR44579:SF2">
    <property type="entry name" value="OS01G0730500 PROTEIN"/>
    <property type="match status" value="1"/>
</dbReference>
<dbReference type="SUPFAM" id="SSF51045">
    <property type="entry name" value="WW domain"/>
    <property type="match status" value="1"/>
</dbReference>
<proteinExistence type="predicted"/>
<accession>A0A0M0LP54</accession>
<dbReference type="PROSITE" id="PS01159">
    <property type="entry name" value="WW_DOMAIN_1"/>
    <property type="match status" value="1"/>
</dbReference>
<comment type="caution">
    <text evidence="4">The sequence shown here is derived from an EMBL/GenBank/DDBJ whole genome shotgun (WGS) entry which is preliminary data.</text>
</comment>
<organism evidence="4 5">
    <name type="scientific">Chrysochromulina tobinii</name>
    <dbReference type="NCBI Taxonomy" id="1460289"/>
    <lineage>
        <taxon>Eukaryota</taxon>
        <taxon>Haptista</taxon>
        <taxon>Haptophyta</taxon>
        <taxon>Prymnesiophyceae</taxon>
        <taxon>Prymnesiales</taxon>
        <taxon>Chrysochromulinaceae</taxon>
        <taxon>Chrysochromulina</taxon>
    </lineage>
</organism>
<keyword evidence="5" id="KW-1185">Reference proteome</keyword>
<dbReference type="SMART" id="SM00456">
    <property type="entry name" value="WW"/>
    <property type="match status" value="1"/>
</dbReference>
<feature type="region of interest" description="Disordered" evidence="2">
    <location>
        <begin position="239"/>
        <end position="268"/>
    </location>
</feature>
<evidence type="ECO:0000313" key="5">
    <source>
        <dbReference type="Proteomes" id="UP000037460"/>
    </source>
</evidence>
<dbReference type="PANTHER" id="PTHR44579">
    <property type="entry name" value="OS01G0730500 PROTEIN"/>
    <property type="match status" value="1"/>
</dbReference>
<dbReference type="Gene3D" id="2.20.70.10">
    <property type="match status" value="1"/>
</dbReference>
<keyword evidence="1" id="KW-0175">Coiled coil</keyword>
<reference evidence="5" key="1">
    <citation type="journal article" date="2015" name="PLoS Genet.">
        <title>Genome Sequence and Transcriptome Analyses of Chrysochromulina tobin: Metabolic Tools for Enhanced Algal Fitness in the Prominent Order Prymnesiales (Haptophyceae).</title>
        <authorList>
            <person name="Hovde B.T."/>
            <person name="Deodato C.R."/>
            <person name="Hunsperger H.M."/>
            <person name="Ryken S.A."/>
            <person name="Yost W."/>
            <person name="Jha R.K."/>
            <person name="Patterson J."/>
            <person name="Monnat R.J. Jr."/>
            <person name="Barlow S.B."/>
            <person name="Starkenburg S.R."/>
            <person name="Cattolico R.A."/>
        </authorList>
    </citation>
    <scope>NUCLEOTIDE SEQUENCE</scope>
    <source>
        <strain evidence="5">CCMP291</strain>
    </source>
</reference>
<evidence type="ECO:0000256" key="1">
    <source>
        <dbReference type="SAM" id="Coils"/>
    </source>
</evidence>
<dbReference type="InterPro" id="IPR001202">
    <property type="entry name" value="WW_dom"/>
</dbReference>
<evidence type="ECO:0000256" key="2">
    <source>
        <dbReference type="SAM" id="MobiDB-lite"/>
    </source>
</evidence>
<protein>
    <submittedName>
        <fullName evidence="4">Ferredoxin</fullName>
    </submittedName>
</protein>
<dbReference type="EMBL" id="JWZX01000501">
    <property type="protein sequence ID" value="KOO52791.1"/>
    <property type="molecule type" value="Genomic_DNA"/>
</dbReference>
<dbReference type="InterPro" id="IPR036020">
    <property type="entry name" value="WW_dom_sf"/>
</dbReference>
<dbReference type="CDD" id="cd00201">
    <property type="entry name" value="WW"/>
    <property type="match status" value="1"/>
</dbReference>
<dbReference type="Proteomes" id="UP000037460">
    <property type="component" value="Unassembled WGS sequence"/>
</dbReference>
<feature type="domain" description="WW" evidence="3">
    <location>
        <begin position="263"/>
        <end position="296"/>
    </location>
</feature>
<feature type="coiled-coil region" evidence="1">
    <location>
        <begin position="171"/>
        <end position="232"/>
    </location>
</feature>
<dbReference type="AlphaFoldDB" id="A0A0M0LP54"/>
<gene>
    <name evidence="4" type="ORF">Ctob_015360</name>
</gene>
<dbReference type="PROSITE" id="PS50020">
    <property type="entry name" value="WW_DOMAIN_2"/>
    <property type="match status" value="1"/>
</dbReference>
<dbReference type="OrthoDB" id="376357at2759"/>
<evidence type="ECO:0000259" key="3">
    <source>
        <dbReference type="PROSITE" id="PS50020"/>
    </source>
</evidence>
<dbReference type="Pfam" id="PF00397">
    <property type="entry name" value="WW"/>
    <property type="match status" value="1"/>
</dbReference>
<name>A0A0M0LP54_9EUKA</name>
<dbReference type="Gene3D" id="3.30.70.20">
    <property type="match status" value="1"/>
</dbReference>
<evidence type="ECO:0000313" key="4">
    <source>
        <dbReference type="EMBL" id="KOO52791.1"/>
    </source>
</evidence>
<sequence length="298" mass="32082">MNEDAGRARVFNQHGDDPMVVQEAIDSCPVNCISYVDHEDLVILETEREGIKINPMTIGIPATWSARMQAVPPTKAKLGKGSRICCNNCPGRGCKECPMYGVGLNPVYMERMAAKSSLREASGEAAKLRFDQSAQEILDSFLGAAPETPLEVLASETDDETTDETVDEKAATKLRADIVLLQRSVASAKKEFGPHVYDAMVSGNQSEIDRLFADVKAKVQGLEAQIEAKRQAVADLKVPASARGSGGDDDVTPPPPGPAPEAADVPAGWKKTTTAEGREYYYHEATGETSWTVPTAKD</sequence>